<organism evidence="3 4">
    <name type="scientific">Paracoccus aestuariivivens</name>
    <dbReference type="NCBI Taxonomy" id="1820333"/>
    <lineage>
        <taxon>Bacteria</taxon>
        <taxon>Pseudomonadati</taxon>
        <taxon>Pseudomonadota</taxon>
        <taxon>Alphaproteobacteria</taxon>
        <taxon>Rhodobacterales</taxon>
        <taxon>Paracoccaceae</taxon>
        <taxon>Paracoccus</taxon>
    </lineage>
</organism>
<protein>
    <submittedName>
        <fullName evidence="3">Uncharacterized protein</fullName>
    </submittedName>
</protein>
<accession>A0A6L6J7N1</accession>
<evidence type="ECO:0000313" key="3">
    <source>
        <dbReference type="EMBL" id="MTH77178.1"/>
    </source>
</evidence>
<dbReference type="AlphaFoldDB" id="A0A6L6J7N1"/>
<dbReference type="OrthoDB" id="9809132at2"/>
<dbReference type="Proteomes" id="UP000478183">
    <property type="component" value="Unassembled WGS sequence"/>
</dbReference>
<feature type="region of interest" description="Disordered" evidence="1">
    <location>
        <begin position="166"/>
        <end position="291"/>
    </location>
</feature>
<evidence type="ECO:0000256" key="1">
    <source>
        <dbReference type="SAM" id="MobiDB-lite"/>
    </source>
</evidence>
<dbReference type="EMBL" id="WMIE01000002">
    <property type="protein sequence ID" value="MTH77178.1"/>
    <property type="molecule type" value="Genomic_DNA"/>
</dbReference>
<feature type="signal peptide" evidence="2">
    <location>
        <begin position="1"/>
        <end position="20"/>
    </location>
</feature>
<feature type="chain" id="PRO_5026947991" evidence="2">
    <location>
        <begin position="21"/>
        <end position="291"/>
    </location>
</feature>
<feature type="compositionally biased region" description="Pro residues" evidence="1">
    <location>
        <begin position="281"/>
        <end position="291"/>
    </location>
</feature>
<keyword evidence="4" id="KW-1185">Reference proteome</keyword>
<dbReference type="PROSITE" id="PS51257">
    <property type="entry name" value="PROKAR_LIPOPROTEIN"/>
    <property type="match status" value="1"/>
</dbReference>
<comment type="caution">
    <text evidence="3">The sequence shown here is derived from an EMBL/GenBank/DDBJ whole genome shotgun (WGS) entry which is preliminary data.</text>
</comment>
<reference evidence="3 4" key="1">
    <citation type="submission" date="2019-11" db="EMBL/GenBank/DDBJ databases">
        <authorList>
            <person name="Dong K."/>
        </authorList>
    </citation>
    <scope>NUCLEOTIDE SEQUENCE [LARGE SCALE GENOMIC DNA]</scope>
    <source>
        <strain evidence="3 4">NBRC 111993</strain>
    </source>
</reference>
<name>A0A6L6J7N1_9RHOB</name>
<dbReference type="RefSeq" id="WP_155094570.1">
    <property type="nucleotide sequence ID" value="NZ_WMIE01000002.1"/>
</dbReference>
<proteinExistence type="predicted"/>
<sequence>MKFRSAFAVLAMSVAVTACGELPFQKNTPEEAPAVEKPAGPPAVSPIDSPIETGEEGRPLATAEANTANIAMFRAAGAGWTVTANNSRAVYERSGAKSTAVSVRRMTYARGVEFIGTMNGSVFSLNVQAAECQAGDVKTPFTAKLRVGSQRLSGCAAATDTMPKAQVTASSAAPKPKSTAKPKPAAAPVAKPADPATTTPSTATTPAPAATETAPATTAPVTSTPLAPAVTTPAPAAETPAATPAPATTPAPAATTTPEAPAATTPSDAPATSGVPAPQLILPPTPPATTQ</sequence>
<gene>
    <name evidence="3" type="ORF">GL286_05520</name>
</gene>
<keyword evidence="2" id="KW-0732">Signal</keyword>
<evidence type="ECO:0000256" key="2">
    <source>
        <dbReference type="SAM" id="SignalP"/>
    </source>
</evidence>
<feature type="compositionally biased region" description="Low complexity" evidence="1">
    <location>
        <begin position="168"/>
        <end position="280"/>
    </location>
</feature>
<evidence type="ECO:0000313" key="4">
    <source>
        <dbReference type="Proteomes" id="UP000478183"/>
    </source>
</evidence>